<reference evidence="2" key="1">
    <citation type="submission" date="2020-09" db="EMBL/GenBank/DDBJ databases">
        <title>Complete genome sequencing of Faecalibacillus intestinalis strain 14EGH31.</title>
        <authorList>
            <person name="Sakamoto M."/>
            <person name="Murakami T."/>
            <person name="Mori H."/>
        </authorList>
    </citation>
    <scope>NUCLEOTIDE SEQUENCE [LARGE SCALE GENOMIC DNA]</scope>
    <source>
        <strain evidence="2">14EGH31</strain>
    </source>
</reference>
<dbReference type="AlphaFoldDB" id="A0A7I8E2F6"/>
<accession>A0A7I8E2F6</accession>
<name>A0A7I8E2F6_9FIRM</name>
<sequence>MKGETLIRLESLQKIVFHSLANLAKSISIETSKL</sequence>
<organism evidence="1 2">
    <name type="scientific">Faecalibacillus intestinalis</name>
    <dbReference type="NCBI Taxonomy" id="1982626"/>
    <lineage>
        <taxon>Bacteria</taxon>
        <taxon>Bacillati</taxon>
        <taxon>Bacillota</taxon>
        <taxon>Erysipelotrichia</taxon>
        <taxon>Erysipelotrichales</taxon>
        <taxon>Coprobacillaceae</taxon>
        <taxon>Faecalibacillus</taxon>
    </lineage>
</organism>
<dbReference type="EMBL" id="AP024085">
    <property type="protein sequence ID" value="BCL57714.1"/>
    <property type="molecule type" value="Genomic_DNA"/>
</dbReference>
<dbReference type="KEGG" id="fit:Fi14EGH31_14260"/>
<gene>
    <name evidence="1" type="ORF">Fi14EGH31_14260</name>
</gene>
<dbReference type="Proteomes" id="UP000593842">
    <property type="component" value="Chromosome"/>
</dbReference>
<proteinExistence type="predicted"/>
<evidence type="ECO:0000313" key="2">
    <source>
        <dbReference type="Proteomes" id="UP000593842"/>
    </source>
</evidence>
<evidence type="ECO:0000313" key="1">
    <source>
        <dbReference type="EMBL" id="BCL57714.1"/>
    </source>
</evidence>
<protein>
    <submittedName>
        <fullName evidence="1">Uncharacterized protein</fullName>
    </submittedName>
</protein>